<evidence type="ECO:0000313" key="2">
    <source>
        <dbReference type="Proteomes" id="UP000294835"/>
    </source>
</evidence>
<sequence length="263" mass="29142">MSFQPVVPIGGYAGWRFLERTMERQQEVFNQSTVMQRDLDYFAEKIGDVRTAEDLVGDYRLLKVALGAFGLQDDIGNKFFIRKILSEGTTADDALANKLADKSYFKLAEAFGFGELGLPNTRDEGFADTIAEAYRTRSFEIAVGEQNDDMRLALNLERELAPLAEGSSSGDAKWFSVMGSEPMRAVFDTAFGLPDSFAALDLDKQLEVYRDKAEAIFGDSELDQFADPEKREELVKLFLIRSEISSGFAGYSPAQTALTLLGG</sequence>
<dbReference type="Gene3D" id="1.10.3700.10">
    <property type="entry name" value="AGR C 984p-like"/>
    <property type="match status" value="1"/>
</dbReference>
<dbReference type="OrthoDB" id="7824597at2"/>
<name>A0A4R2PT08_9RHOB</name>
<keyword evidence="2" id="KW-1185">Reference proteome</keyword>
<gene>
    <name evidence="1" type="ORF">EV662_11439</name>
</gene>
<comment type="caution">
    <text evidence="1">The sequence shown here is derived from an EMBL/GenBank/DDBJ whole genome shotgun (WGS) entry which is preliminary data.</text>
</comment>
<dbReference type="Pfam" id="PF06748">
    <property type="entry name" value="DUF1217"/>
    <property type="match status" value="1"/>
</dbReference>
<dbReference type="SUPFAM" id="SSF158837">
    <property type="entry name" value="AGR C 984p-like"/>
    <property type="match status" value="1"/>
</dbReference>
<protein>
    <submittedName>
        <fullName evidence="1">Uncharacterized protein DUF1217</fullName>
    </submittedName>
</protein>
<organism evidence="1 2">
    <name type="scientific">Rhodovulum marinum</name>
    <dbReference type="NCBI Taxonomy" id="320662"/>
    <lineage>
        <taxon>Bacteria</taxon>
        <taxon>Pseudomonadati</taxon>
        <taxon>Pseudomonadota</taxon>
        <taxon>Alphaproteobacteria</taxon>
        <taxon>Rhodobacterales</taxon>
        <taxon>Paracoccaceae</taxon>
        <taxon>Rhodovulum</taxon>
    </lineage>
</organism>
<accession>A0A4R2PT08</accession>
<dbReference type="Proteomes" id="UP000294835">
    <property type="component" value="Unassembled WGS sequence"/>
</dbReference>
<dbReference type="InterPro" id="IPR010626">
    <property type="entry name" value="DUF1217"/>
</dbReference>
<dbReference type="RefSeq" id="WP_132465007.1">
    <property type="nucleotide sequence ID" value="NZ_SLXP01000014.1"/>
</dbReference>
<evidence type="ECO:0000313" key="1">
    <source>
        <dbReference type="EMBL" id="TCP39113.1"/>
    </source>
</evidence>
<dbReference type="InterPro" id="IPR023157">
    <property type="entry name" value="AGR-C-984p-like_sf"/>
</dbReference>
<dbReference type="EMBL" id="SLXP01000014">
    <property type="protein sequence ID" value="TCP39113.1"/>
    <property type="molecule type" value="Genomic_DNA"/>
</dbReference>
<dbReference type="AlphaFoldDB" id="A0A4R2PT08"/>
<proteinExistence type="predicted"/>
<reference evidence="1 2" key="1">
    <citation type="submission" date="2019-03" db="EMBL/GenBank/DDBJ databases">
        <title>Genomic Encyclopedia of Type Strains, Phase IV (KMG-IV): sequencing the most valuable type-strain genomes for metagenomic binning, comparative biology and taxonomic classification.</title>
        <authorList>
            <person name="Goeker M."/>
        </authorList>
    </citation>
    <scope>NUCLEOTIDE SEQUENCE [LARGE SCALE GENOMIC DNA]</scope>
    <source>
        <strain evidence="1 2">DSM 18063</strain>
    </source>
</reference>